<dbReference type="PROSITE" id="PS51892">
    <property type="entry name" value="SUBTILASE"/>
    <property type="match status" value="1"/>
</dbReference>
<evidence type="ECO:0000259" key="8">
    <source>
        <dbReference type="Pfam" id="PF00082"/>
    </source>
</evidence>
<name>A0AAJ5BD26_MYRPR</name>
<feature type="domain" description="Secretion system C-terminal sorting" evidence="9">
    <location>
        <begin position="615"/>
        <end position="685"/>
    </location>
</feature>
<dbReference type="SUPFAM" id="SSF52743">
    <property type="entry name" value="Subtilisin-like"/>
    <property type="match status" value="1"/>
</dbReference>
<reference evidence="10 11" key="1">
    <citation type="submission" date="2016-10" db="EMBL/GenBank/DDBJ databases">
        <authorList>
            <person name="Varghese N."/>
            <person name="Submissions S."/>
        </authorList>
    </citation>
    <scope>NUCLEOTIDE SEQUENCE [LARGE SCALE GENOMIC DNA]</scope>
    <source>
        <strain evidence="11">DSM 19823 / KCTC 23066 / CCTCC M 208030 / D25</strain>
    </source>
</reference>
<dbReference type="InterPro" id="IPR034058">
    <property type="entry name" value="TagA/B/C/D_pept_dom"/>
</dbReference>
<evidence type="ECO:0000256" key="5">
    <source>
        <dbReference type="ARBA" id="ARBA00022825"/>
    </source>
</evidence>
<dbReference type="EMBL" id="FOFY01000002">
    <property type="protein sequence ID" value="SEQ32399.1"/>
    <property type="molecule type" value="Genomic_DNA"/>
</dbReference>
<dbReference type="PANTHER" id="PTHR43399">
    <property type="entry name" value="SUBTILISIN-RELATED"/>
    <property type="match status" value="1"/>
</dbReference>
<feature type="chain" id="PRO_5042536362" evidence="7">
    <location>
        <begin position="19"/>
        <end position="687"/>
    </location>
</feature>
<dbReference type="RefSeq" id="WP_041891815.1">
    <property type="nucleotide sequence ID" value="NZ_CP010817.1"/>
</dbReference>
<comment type="caution">
    <text evidence="10">The sequence shown here is derived from an EMBL/GenBank/DDBJ whole genome shotgun (WGS) entry which is preliminary data.</text>
</comment>
<keyword evidence="3 7" id="KW-0732">Signal</keyword>
<evidence type="ECO:0000256" key="2">
    <source>
        <dbReference type="ARBA" id="ARBA00022670"/>
    </source>
</evidence>
<dbReference type="PANTHER" id="PTHR43399:SF4">
    <property type="entry name" value="CELL WALL-ASSOCIATED PROTEASE"/>
    <property type="match status" value="1"/>
</dbReference>
<keyword evidence="4" id="KW-0378">Hydrolase</keyword>
<keyword evidence="2" id="KW-0645">Protease</keyword>
<dbReference type="Pfam" id="PF18962">
    <property type="entry name" value="Por_Secre_tail"/>
    <property type="match status" value="1"/>
</dbReference>
<evidence type="ECO:0000256" key="7">
    <source>
        <dbReference type="SAM" id="SignalP"/>
    </source>
</evidence>
<dbReference type="InterPro" id="IPR036852">
    <property type="entry name" value="Peptidase_S8/S53_dom_sf"/>
</dbReference>
<evidence type="ECO:0000256" key="6">
    <source>
        <dbReference type="PROSITE-ProRule" id="PRU01240"/>
    </source>
</evidence>
<dbReference type="InterPro" id="IPR008979">
    <property type="entry name" value="Galactose-bd-like_sf"/>
</dbReference>
<feature type="signal peptide" evidence="7">
    <location>
        <begin position="1"/>
        <end position="18"/>
    </location>
</feature>
<organism evidence="10 11">
    <name type="scientific">Myroides profundi</name>
    <dbReference type="NCBI Taxonomy" id="480520"/>
    <lineage>
        <taxon>Bacteria</taxon>
        <taxon>Pseudomonadati</taxon>
        <taxon>Bacteroidota</taxon>
        <taxon>Flavobacteriia</taxon>
        <taxon>Flavobacteriales</taxon>
        <taxon>Flavobacteriaceae</taxon>
        <taxon>Myroides</taxon>
    </lineage>
</organism>
<gene>
    <name evidence="10" type="ORF">SAMN04488089_102335</name>
</gene>
<dbReference type="CDD" id="cd04842">
    <property type="entry name" value="Peptidases_S8_Kp43_protease"/>
    <property type="match status" value="1"/>
</dbReference>
<evidence type="ECO:0000256" key="3">
    <source>
        <dbReference type="ARBA" id="ARBA00022729"/>
    </source>
</evidence>
<feature type="domain" description="Peptidase S8/S53" evidence="8">
    <location>
        <begin position="117"/>
        <end position="433"/>
    </location>
</feature>
<dbReference type="Proteomes" id="UP000183496">
    <property type="component" value="Unassembled WGS sequence"/>
</dbReference>
<proteinExistence type="inferred from homology"/>
<comment type="similarity">
    <text evidence="1 6">Belongs to the peptidase S8 family.</text>
</comment>
<evidence type="ECO:0000313" key="11">
    <source>
        <dbReference type="Proteomes" id="UP000183496"/>
    </source>
</evidence>
<dbReference type="GO" id="GO:0006508">
    <property type="term" value="P:proteolysis"/>
    <property type="evidence" value="ECO:0007669"/>
    <property type="project" value="UniProtKB-KW"/>
</dbReference>
<evidence type="ECO:0000313" key="10">
    <source>
        <dbReference type="EMBL" id="SEQ32399.1"/>
    </source>
</evidence>
<dbReference type="InterPro" id="IPR026444">
    <property type="entry name" value="Secre_tail"/>
</dbReference>
<comment type="caution">
    <text evidence="6">Lacks conserved residue(s) required for the propagation of feature annotation.</text>
</comment>
<dbReference type="InterPro" id="IPR051048">
    <property type="entry name" value="Peptidase_S8/S53_subtilisin"/>
</dbReference>
<keyword evidence="11" id="KW-1185">Reference proteome</keyword>
<dbReference type="GO" id="GO:0004252">
    <property type="term" value="F:serine-type endopeptidase activity"/>
    <property type="evidence" value="ECO:0007669"/>
    <property type="project" value="InterPro"/>
</dbReference>
<dbReference type="AlphaFoldDB" id="A0AAJ5BD26"/>
<evidence type="ECO:0000259" key="9">
    <source>
        <dbReference type="Pfam" id="PF18962"/>
    </source>
</evidence>
<evidence type="ECO:0000256" key="1">
    <source>
        <dbReference type="ARBA" id="ARBA00011073"/>
    </source>
</evidence>
<accession>A0AAJ5BD26</accession>
<dbReference type="KEGG" id="mpw:MPR_1839"/>
<keyword evidence="5" id="KW-0720">Serine protease</keyword>
<protein>
    <submittedName>
        <fullName evidence="10">Por secretion system C-terminal sorting domain-containing protein</fullName>
    </submittedName>
</protein>
<dbReference type="InterPro" id="IPR015500">
    <property type="entry name" value="Peptidase_S8_subtilisin-rel"/>
</dbReference>
<dbReference type="Pfam" id="PF00082">
    <property type="entry name" value="Peptidase_S8"/>
    <property type="match status" value="1"/>
</dbReference>
<dbReference type="PRINTS" id="PR00723">
    <property type="entry name" value="SUBTILISIN"/>
</dbReference>
<evidence type="ECO:0000256" key="4">
    <source>
        <dbReference type="ARBA" id="ARBA00022801"/>
    </source>
</evidence>
<dbReference type="Gene3D" id="3.40.50.200">
    <property type="entry name" value="Peptidase S8/S53 domain"/>
    <property type="match status" value="1"/>
</dbReference>
<dbReference type="NCBIfam" id="TIGR04183">
    <property type="entry name" value="Por_Secre_tail"/>
    <property type="match status" value="1"/>
</dbReference>
<sequence length="687" mass="77803">MKKLITLSLLCFYSISFAQNDSITKDIIIARSMFTERELLADLKYQHILRQERITKLINEKQIAYSYFSKEGDYNELVDVYPDQTPIYYQTFNARAGQLANIASVQKGGKHNLNLTGKNVIIGVFDATPVFKKHDEFRDRHYKIYIQSDVVPDDAPLKERRIFQLAQEHSTHVTGTIFSKGIESEAKGLAPNVSLYSYNWRSDDVNMVELAKYGALTSNHSYGTVAVGISGQLVVDPRLIGVYDWKAEGFDRVTSFYKSYLPVIAAGNNHLYASVLNPNGSEYNNLIGIAMAKNALLVGSLEQLGDDNVLNNVNIAASSSYGPTKDFRIKPDLVAKGEGLYSTINDYSKTDNHIIRTNRYNYLSGTSMASPVVTSLVALLQEWSKETFKAPLKSASIKAILIHTAYSLTNVYDKKTGKTKYLGEGPNPIYGWGAVDIDKAITLLENTTKQKSFFIEHKLETKKGKKYIINNDYTDNEIEATLVWTDEAFPFDYSHLSSASYKSVLVNDLDLRIKTAEKEYYPWALKKDMSNPVAVEKDNDVDNVERITRKKLPKGESTVMISNKNYLMPRGVQEYSLIISSKNPISINEVKSDTYETLNRQEIVNQNIESIDIVVWPNPVEKNLYLNYDSEKITLYDAYVYDLNGRLIKSFLKLKESSISFDFINRGTYILKLITNTGIVTKYIVKK</sequence>
<dbReference type="Gene3D" id="2.60.120.380">
    <property type="match status" value="1"/>
</dbReference>
<dbReference type="SUPFAM" id="SSF49785">
    <property type="entry name" value="Galactose-binding domain-like"/>
    <property type="match status" value="1"/>
</dbReference>
<dbReference type="InterPro" id="IPR000209">
    <property type="entry name" value="Peptidase_S8/S53_dom"/>
</dbReference>